<gene>
    <name evidence="2" type="ORF">B0I08_10237</name>
</gene>
<protein>
    <recommendedName>
        <fullName evidence="1">DUF6194 domain-containing protein</fullName>
    </recommendedName>
</protein>
<dbReference type="InterPro" id="IPR045676">
    <property type="entry name" value="DUF6194"/>
</dbReference>
<comment type="caution">
    <text evidence="2">The sequence shown here is derived from an EMBL/GenBank/DDBJ whole genome shotgun (WGS) entry which is preliminary data.</text>
</comment>
<feature type="domain" description="DUF6194" evidence="1">
    <location>
        <begin position="1"/>
        <end position="151"/>
    </location>
</feature>
<organism evidence="2 3">
    <name type="scientific">Glaciihabitans tibetensis</name>
    <dbReference type="NCBI Taxonomy" id="1266600"/>
    <lineage>
        <taxon>Bacteria</taxon>
        <taxon>Bacillati</taxon>
        <taxon>Actinomycetota</taxon>
        <taxon>Actinomycetes</taxon>
        <taxon>Micrococcales</taxon>
        <taxon>Microbacteriaceae</taxon>
        <taxon>Glaciihabitans</taxon>
    </lineage>
</organism>
<dbReference type="EMBL" id="PVTL01000002">
    <property type="protein sequence ID" value="PRY69365.1"/>
    <property type="molecule type" value="Genomic_DNA"/>
</dbReference>
<evidence type="ECO:0000259" key="1">
    <source>
        <dbReference type="Pfam" id="PF19694"/>
    </source>
</evidence>
<dbReference type="OrthoDB" id="9783727at2"/>
<dbReference type="AlphaFoldDB" id="A0A2T0VGQ9"/>
<name>A0A2T0VGQ9_9MICO</name>
<dbReference type="RefSeq" id="WP_106210109.1">
    <property type="nucleotide sequence ID" value="NZ_PVTL01000002.1"/>
</dbReference>
<dbReference type="Pfam" id="PF19694">
    <property type="entry name" value="DUF6194"/>
    <property type="match status" value="1"/>
</dbReference>
<dbReference type="Proteomes" id="UP000237983">
    <property type="component" value="Unassembled WGS sequence"/>
</dbReference>
<proteinExistence type="predicted"/>
<keyword evidence="3" id="KW-1185">Reference proteome</keyword>
<evidence type="ECO:0000313" key="3">
    <source>
        <dbReference type="Proteomes" id="UP000237983"/>
    </source>
</evidence>
<accession>A0A2T0VGQ9</accession>
<reference evidence="2 3" key="1">
    <citation type="submission" date="2018-03" db="EMBL/GenBank/DDBJ databases">
        <title>Genomic Encyclopedia of Type Strains, Phase III (KMG-III): the genomes of soil and plant-associated and newly described type strains.</title>
        <authorList>
            <person name="Whitman W."/>
        </authorList>
    </citation>
    <scope>NUCLEOTIDE SEQUENCE [LARGE SCALE GENOMIC DNA]</scope>
    <source>
        <strain evidence="2 3">CGMCC 1.12484</strain>
    </source>
</reference>
<evidence type="ECO:0000313" key="2">
    <source>
        <dbReference type="EMBL" id="PRY69365.1"/>
    </source>
</evidence>
<sequence>MEPEQILDAVRSLDGSLVMAPREGSEAPEIAWGDSFFYFAPNGQPPANAQPYGTIVTKNYPDDTLSHLDGAGRWRVNIHVGATRFRELTGTRPGDPSGVDFAADDVFLPHPVYGSLGWVSVVNPGEATGATVLELLRAAHESARARAFRRTAQ</sequence>